<dbReference type="AlphaFoldDB" id="A0A1D3CTU3"/>
<feature type="region of interest" description="Disordered" evidence="1">
    <location>
        <begin position="172"/>
        <end position="224"/>
    </location>
</feature>
<keyword evidence="2" id="KW-0732">Signal</keyword>
<evidence type="ECO:0000313" key="4">
    <source>
        <dbReference type="Proteomes" id="UP000095192"/>
    </source>
</evidence>
<keyword evidence="4" id="KW-1185">Reference proteome</keyword>
<feature type="compositionally biased region" description="Polar residues" evidence="1">
    <location>
        <begin position="205"/>
        <end position="215"/>
    </location>
</feature>
<evidence type="ECO:0008006" key="5">
    <source>
        <dbReference type="Google" id="ProtNLM"/>
    </source>
</evidence>
<reference evidence="3 4" key="1">
    <citation type="journal article" date="2016" name="BMC Genomics">
        <title>Comparative genomics reveals Cyclospora cayetanensis possesses coccidia-like metabolism and invasion components but unique surface antigens.</title>
        <authorList>
            <person name="Liu S."/>
            <person name="Wang L."/>
            <person name="Zheng H."/>
            <person name="Xu Z."/>
            <person name="Roellig D.M."/>
            <person name="Li N."/>
            <person name="Frace M.A."/>
            <person name="Tang K."/>
            <person name="Arrowood M.J."/>
            <person name="Moss D.M."/>
            <person name="Zhang L."/>
            <person name="Feng Y."/>
            <person name="Xiao L."/>
        </authorList>
    </citation>
    <scope>NUCLEOTIDE SEQUENCE [LARGE SCALE GENOMIC DNA]</scope>
    <source>
        <strain evidence="3 4">CHN_HEN01</strain>
    </source>
</reference>
<evidence type="ECO:0000256" key="1">
    <source>
        <dbReference type="SAM" id="MobiDB-lite"/>
    </source>
</evidence>
<protein>
    <recommendedName>
        <fullName evidence="5">Transmembrane protein</fullName>
    </recommendedName>
</protein>
<feature type="signal peptide" evidence="2">
    <location>
        <begin position="1"/>
        <end position="22"/>
    </location>
</feature>
<feature type="region of interest" description="Disordered" evidence="1">
    <location>
        <begin position="270"/>
        <end position="325"/>
    </location>
</feature>
<feature type="chain" id="PRO_5008913892" description="Transmembrane protein" evidence="2">
    <location>
        <begin position="23"/>
        <end position="325"/>
    </location>
</feature>
<name>A0A1D3CTU3_9EIME</name>
<comment type="caution">
    <text evidence="3">The sequence shown here is derived from an EMBL/GenBank/DDBJ whole genome shotgun (WGS) entry which is preliminary data.</text>
</comment>
<dbReference type="VEuPathDB" id="ToxoDB:LOC34619577"/>
<proteinExistence type="predicted"/>
<dbReference type="InParanoid" id="A0A1D3CTU3"/>
<dbReference type="Proteomes" id="UP000095192">
    <property type="component" value="Unassembled WGS sequence"/>
</dbReference>
<accession>A0A1D3CTU3</accession>
<gene>
    <name evidence="3" type="ORF">cyc_02772</name>
</gene>
<evidence type="ECO:0000256" key="2">
    <source>
        <dbReference type="SAM" id="SignalP"/>
    </source>
</evidence>
<organism evidence="3 4">
    <name type="scientific">Cyclospora cayetanensis</name>
    <dbReference type="NCBI Taxonomy" id="88456"/>
    <lineage>
        <taxon>Eukaryota</taxon>
        <taxon>Sar</taxon>
        <taxon>Alveolata</taxon>
        <taxon>Apicomplexa</taxon>
        <taxon>Conoidasida</taxon>
        <taxon>Coccidia</taxon>
        <taxon>Eucoccidiorida</taxon>
        <taxon>Eimeriorina</taxon>
        <taxon>Eimeriidae</taxon>
        <taxon>Cyclospora</taxon>
    </lineage>
</organism>
<feature type="compositionally biased region" description="Pro residues" evidence="1">
    <location>
        <begin position="315"/>
        <end position="325"/>
    </location>
</feature>
<dbReference type="VEuPathDB" id="ToxoDB:cyc_02772"/>
<sequence>MSRRKVLCPLGAFLFFLLLAEATSSMASASLENSPKGFLTPSTAASEDQNEKLGDLKVKLGAARFLSAGNSVSATQGTLRINGFNARLNFNKIKVKSKGAAGIKTERRVKMPFTKQLAQISNQAAAAYSPANQVLPSDSSTATTEERRHRVLSILRLVLPVIRRRLMMARMGNQEEDQPPSPTGSSVQPEAPVSCSENEAESCGHANTQPNTQEGQVPENGGAAPQDYEMLARENMRLRRMVRVLSLAVRGLIRHSVKLQRKLDSFKEQGYNNAAVRTPEEGSSKENATPPYEAPSVESPESFRSRSATLIQQYPRPPSIGSPVN</sequence>
<evidence type="ECO:0000313" key="3">
    <source>
        <dbReference type="EMBL" id="OEH74629.1"/>
    </source>
</evidence>
<dbReference type="EMBL" id="JROU02001987">
    <property type="protein sequence ID" value="OEH74629.1"/>
    <property type="molecule type" value="Genomic_DNA"/>
</dbReference>